<dbReference type="SUPFAM" id="SSF54373">
    <property type="entry name" value="FAD-linked reductases, C-terminal domain"/>
    <property type="match status" value="1"/>
</dbReference>
<dbReference type="GO" id="GO:0004497">
    <property type="term" value="F:monooxygenase activity"/>
    <property type="evidence" value="ECO:0007669"/>
    <property type="project" value="UniProtKB-KW"/>
</dbReference>
<evidence type="ECO:0000256" key="1">
    <source>
        <dbReference type="ARBA" id="ARBA00007992"/>
    </source>
</evidence>
<dbReference type="AlphaFoldDB" id="A0A6A6EPJ6"/>
<accession>A0A6A6EPJ6</accession>
<reference evidence="4" key="1">
    <citation type="journal article" date="2020" name="Stud. Mycol.">
        <title>101 Dothideomycetes genomes: a test case for predicting lifestyles and emergence of pathogens.</title>
        <authorList>
            <person name="Haridas S."/>
            <person name="Albert R."/>
            <person name="Binder M."/>
            <person name="Bloem J."/>
            <person name="Labutti K."/>
            <person name="Salamov A."/>
            <person name="Andreopoulos B."/>
            <person name="Baker S."/>
            <person name="Barry K."/>
            <person name="Bills G."/>
            <person name="Bluhm B."/>
            <person name="Cannon C."/>
            <person name="Castanera R."/>
            <person name="Culley D."/>
            <person name="Daum C."/>
            <person name="Ezra D."/>
            <person name="Gonzalez J."/>
            <person name="Henrissat B."/>
            <person name="Kuo A."/>
            <person name="Liang C."/>
            <person name="Lipzen A."/>
            <person name="Lutzoni F."/>
            <person name="Magnuson J."/>
            <person name="Mondo S."/>
            <person name="Nolan M."/>
            <person name="Ohm R."/>
            <person name="Pangilinan J."/>
            <person name="Park H.-J."/>
            <person name="Ramirez L."/>
            <person name="Alfaro M."/>
            <person name="Sun H."/>
            <person name="Tritt A."/>
            <person name="Yoshinaga Y."/>
            <person name="Zwiers L.-H."/>
            <person name="Turgeon B."/>
            <person name="Goodwin S."/>
            <person name="Spatafora J."/>
            <person name="Crous P."/>
            <person name="Grigoriev I."/>
        </authorList>
    </citation>
    <scope>NUCLEOTIDE SEQUENCE</scope>
    <source>
        <strain evidence="4">CBS 207.26</strain>
    </source>
</reference>
<dbReference type="Gene3D" id="3.50.50.60">
    <property type="entry name" value="FAD/NAD(P)-binding domain"/>
    <property type="match status" value="1"/>
</dbReference>
<keyword evidence="2" id="KW-0560">Oxidoreductase</keyword>
<dbReference type="EMBL" id="ML994616">
    <property type="protein sequence ID" value="KAF2192020.1"/>
    <property type="molecule type" value="Genomic_DNA"/>
</dbReference>
<comment type="similarity">
    <text evidence="1">Belongs to the paxM FAD-dependent monooxygenase family.</text>
</comment>
<evidence type="ECO:0000256" key="2">
    <source>
        <dbReference type="ARBA" id="ARBA00023002"/>
    </source>
</evidence>
<dbReference type="InterPro" id="IPR050493">
    <property type="entry name" value="FAD-dep_Monooxygenase_BioMet"/>
</dbReference>
<dbReference type="PANTHER" id="PTHR13789:SF261">
    <property type="entry name" value="HYDROXYLASE, PUTATIVE (AFU_ORTHOLOGUE AFUA_7G00590)-RELATED"/>
    <property type="match status" value="1"/>
</dbReference>
<organism evidence="4 5">
    <name type="scientific">Zopfia rhizophila CBS 207.26</name>
    <dbReference type="NCBI Taxonomy" id="1314779"/>
    <lineage>
        <taxon>Eukaryota</taxon>
        <taxon>Fungi</taxon>
        <taxon>Dikarya</taxon>
        <taxon>Ascomycota</taxon>
        <taxon>Pezizomycotina</taxon>
        <taxon>Dothideomycetes</taxon>
        <taxon>Dothideomycetes incertae sedis</taxon>
        <taxon>Zopfiaceae</taxon>
        <taxon>Zopfia</taxon>
    </lineage>
</organism>
<gene>
    <name evidence="4" type="ORF">K469DRAFT_735821</name>
</gene>
<dbReference type="InterPro" id="IPR023375">
    <property type="entry name" value="ADC_dom_sf"/>
</dbReference>
<dbReference type="SUPFAM" id="SSF160104">
    <property type="entry name" value="Acetoacetate decarboxylase-like"/>
    <property type="match status" value="1"/>
</dbReference>
<dbReference type="OrthoDB" id="1047367at2759"/>
<dbReference type="Gene3D" id="2.40.400.10">
    <property type="entry name" value="Acetoacetate decarboxylase-like"/>
    <property type="match status" value="2"/>
</dbReference>
<evidence type="ECO:0000313" key="4">
    <source>
        <dbReference type="EMBL" id="KAF2192020.1"/>
    </source>
</evidence>
<dbReference type="SUPFAM" id="SSF51905">
    <property type="entry name" value="FAD/NAD(P)-binding domain"/>
    <property type="match status" value="1"/>
</dbReference>
<proteinExistence type="inferred from homology"/>
<name>A0A6A6EPJ6_9PEZI</name>
<keyword evidence="3" id="KW-0503">Monooxygenase</keyword>
<dbReference type="Proteomes" id="UP000800200">
    <property type="component" value="Unassembled WGS sequence"/>
</dbReference>
<protein>
    <submittedName>
        <fullName evidence="4">FAD/NAD(P)-binding domain-containing protein</fullName>
    </submittedName>
</protein>
<evidence type="ECO:0000256" key="3">
    <source>
        <dbReference type="ARBA" id="ARBA00023033"/>
    </source>
</evidence>
<dbReference type="InterPro" id="IPR036188">
    <property type="entry name" value="FAD/NAD-bd_sf"/>
</dbReference>
<sequence>MGQIPEAASIIVGLVMSEFELLPTANSLTRHMHTRSSGCRESRIRAALHCRNSEQQTVLKITTSQTVTNEDGAAVHLAPNANGLLRRHGIFAESTGANLTLKVIVPPVTQYIHGAGIVFSADLEESNKMWQHPWLLAHRVHLLSELKRGATANEGPGTPAILRTSSKAVDVDANGLVTLANGEQIRADLIVGADGVHSRTRAGLPCAEGIKTFGSGKSAFRFPIDRKAALADPATRKFAENRRVVIYPPSYNELLNFVCIHPTAGSETLKVWELLDIESLQTWTDGRLVLIGDAAHPFTPRQDAGQTIEDTVCLAVVLPLGTAVDEIPERLRLYEKYRYEHASRVQEYSRIAGRDLGDGPPLNVNEYIGYNFGHYEWDHSTQELRKWIWKRNPNLGRHDGTSSTFTTASVKFKMSRTLLQNLFPTPAFRFKSPATVAYATFPVTTLAYSHFGLYIHAVQYMKKNGEEIVGTFLPILFEDLSFRTSTKTVPSLEGADEGILCHKYIPKTCHAESKERGQADIAYTTFIPHAEEAKVVARKMTKIRKAAKCDITFDAMGWKALPTFHYIVARLAEILIYEVVEAKVVEGTGVSDVSSARRVK</sequence>
<keyword evidence="5" id="KW-1185">Reference proteome</keyword>
<evidence type="ECO:0000313" key="5">
    <source>
        <dbReference type="Proteomes" id="UP000800200"/>
    </source>
</evidence>
<dbReference type="PANTHER" id="PTHR13789">
    <property type="entry name" value="MONOOXYGENASE"/>
    <property type="match status" value="1"/>
</dbReference>